<proteinExistence type="predicted"/>
<feature type="transmembrane region" description="Helical" evidence="1">
    <location>
        <begin position="173"/>
        <end position="194"/>
    </location>
</feature>
<dbReference type="Gene3D" id="1.20.144.10">
    <property type="entry name" value="Phosphatidic acid phosphatase type 2/haloperoxidase"/>
    <property type="match status" value="2"/>
</dbReference>
<name>A0A7W6ABV6_9SPHN</name>
<keyword evidence="4" id="KW-1185">Reference proteome</keyword>
<evidence type="ECO:0000256" key="1">
    <source>
        <dbReference type="SAM" id="Phobius"/>
    </source>
</evidence>
<dbReference type="EC" id="3.6.1.27" evidence="3"/>
<feature type="domain" description="Phosphatidic acid phosphatase type 2/haloperoxidase" evidence="2">
    <location>
        <begin position="101"/>
        <end position="215"/>
    </location>
</feature>
<evidence type="ECO:0000313" key="4">
    <source>
        <dbReference type="Proteomes" id="UP000538670"/>
    </source>
</evidence>
<feature type="transmembrane region" description="Helical" evidence="1">
    <location>
        <begin position="21"/>
        <end position="42"/>
    </location>
</feature>
<evidence type="ECO:0000313" key="3">
    <source>
        <dbReference type="EMBL" id="MBB3877856.1"/>
    </source>
</evidence>
<comment type="caution">
    <text evidence="3">The sequence shown here is derived from an EMBL/GenBank/DDBJ whole genome shotgun (WGS) entry which is preliminary data.</text>
</comment>
<keyword evidence="1" id="KW-0812">Transmembrane</keyword>
<keyword evidence="3" id="KW-0378">Hydrolase</keyword>
<organism evidence="3 4">
    <name type="scientific">Sphingomonas pseudosanguinis</name>
    <dbReference type="NCBI Taxonomy" id="413712"/>
    <lineage>
        <taxon>Bacteria</taxon>
        <taxon>Pseudomonadati</taxon>
        <taxon>Pseudomonadota</taxon>
        <taxon>Alphaproteobacteria</taxon>
        <taxon>Sphingomonadales</taxon>
        <taxon>Sphingomonadaceae</taxon>
        <taxon>Sphingomonas</taxon>
    </lineage>
</organism>
<reference evidence="3 4" key="1">
    <citation type="submission" date="2020-08" db="EMBL/GenBank/DDBJ databases">
        <title>Genomic Encyclopedia of Type Strains, Phase IV (KMG-IV): sequencing the most valuable type-strain genomes for metagenomic binning, comparative biology and taxonomic classification.</title>
        <authorList>
            <person name="Goeker M."/>
        </authorList>
    </citation>
    <scope>NUCLEOTIDE SEQUENCE [LARGE SCALE GENOMIC DNA]</scope>
    <source>
        <strain evidence="3 4">DSM 19512</strain>
    </source>
</reference>
<dbReference type="GO" id="GO:0050380">
    <property type="term" value="F:undecaprenyl-diphosphatase activity"/>
    <property type="evidence" value="ECO:0007669"/>
    <property type="project" value="UniProtKB-EC"/>
</dbReference>
<dbReference type="SUPFAM" id="SSF48317">
    <property type="entry name" value="Acid phosphatase/Vanadium-dependent haloperoxidase"/>
    <property type="match status" value="1"/>
</dbReference>
<feature type="transmembrane region" description="Helical" evidence="1">
    <location>
        <begin position="143"/>
        <end position="161"/>
    </location>
</feature>
<dbReference type="InterPro" id="IPR036938">
    <property type="entry name" value="PAP2/HPO_sf"/>
</dbReference>
<dbReference type="CDD" id="cd03392">
    <property type="entry name" value="PAP2_like_2"/>
    <property type="match status" value="1"/>
</dbReference>
<protein>
    <submittedName>
        <fullName evidence="3">Undecaprenyl-diphosphatase</fullName>
        <ecNumber evidence="3">3.6.1.27</ecNumber>
    </submittedName>
</protein>
<dbReference type="InterPro" id="IPR000326">
    <property type="entry name" value="PAP2/HPO"/>
</dbReference>
<sequence length="236" mass="24617">MPSIMPESAEPEVRPSAMPPALRGAVAGAVALAILLIAGLLVDHWPFDWDRAILVGLREHAHSRALAKAAVDITALGSVPVLVLMVAGAAILLLARGLWLTALAVAAAGISGGAVVTLVKNAVSRARPDLVPHWVDVSNASFPSGHAAGSAMVYLTLAALATQVTRHHRMRQAIILLALLLVGAIGVSRVYLGVHWPSDVAAGWSFGTLWALGWWWATAKLRVSWAAGGSAGRARQ</sequence>
<feature type="transmembrane region" description="Helical" evidence="1">
    <location>
        <begin position="73"/>
        <end position="95"/>
    </location>
</feature>
<dbReference type="PANTHER" id="PTHR14969:SF13">
    <property type="entry name" value="AT30094P"/>
    <property type="match status" value="1"/>
</dbReference>
<feature type="transmembrane region" description="Helical" evidence="1">
    <location>
        <begin position="200"/>
        <end position="217"/>
    </location>
</feature>
<evidence type="ECO:0000259" key="2">
    <source>
        <dbReference type="SMART" id="SM00014"/>
    </source>
</evidence>
<feature type="transmembrane region" description="Helical" evidence="1">
    <location>
        <begin position="102"/>
        <end position="123"/>
    </location>
</feature>
<dbReference type="PANTHER" id="PTHR14969">
    <property type="entry name" value="SPHINGOSINE-1-PHOSPHATE PHOSPHOHYDROLASE"/>
    <property type="match status" value="1"/>
</dbReference>
<dbReference type="AlphaFoldDB" id="A0A7W6ABV6"/>
<gene>
    <name evidence="3" type="ORF">GGR48_000259</name>
</gene>
<dbReference type="SMART" id="SM00014">
    <property type="entry name" value="acidPPc"/>
    <property type="match status" value="1"/>
</dbReference>
<accession>A0A7W6ABV6</accession>
<keyword evidence="1" id="KW-0472">Membrane</keyword>
<dbReference type="Proteomes" id="UP000538670">
    <property type="component" value="Unassembled WGS sequence"/>
</dbReference>
<dbReference type="Pfam" id="PF01569">
    <property type="entry name" value="PAP2"/>
    <property type="match status" value="1"/>
</dbReference>
<keyword evidence="1" id="KW-1133">Transmembrane helix</keyword>
<dbReference type="EMBL" id="JACIDH010000001">
    <property type="protein sequence ID" value="MBB3877856.1"/>
    <property type="molecule type" value="Genomic_DNA"/>
</dbReference>